<sequence>MNGTFEDFLDALLAFESGWDRERYNEGIIQDGQLDQWAGGSVEDFYPQYSSWSDLTDEEWETMAYRSMNVFGFVGYQFGEALLIDLGYYDDDVYYLNGADTNTWDGEWTGKNGAYSLEDFMTQEVQDQAILDAFGHNLEIIEEGLEAAGKSLDEFLGTTRTYTVDGEEVTVELTLTGILAGAHLNGAPAMIELLLNETVANDEFGTSTLQYIAQFGGYNSPEYEELINQWIENLTGDEGLGSNRGSANVDADTADVVITWTWGQDEVVTDFDPDTSTIWVDWLTADDLEIYEENGSAVIAVPSNNQTTTLQGVSLDDLTLANFTIMDESAAEEILSLIGSEEANDDDDDGASDDTGDDGASDDGDGASDDDGATDDDGGGSNDSSDEYTGPTSEHGTADVTKETATVVVTWAWGNDTVVTDFDPATDTIFVDWFSKDAIEVSEVDGSVVFSMPGNNQTITLEGVSLSDLSEDNFTIKDTATAAEILNLVGAASSDDDDDEDTGTGDDTGAGDDSGDQDDGASDDGSADIPDDGVDVHQVTWNWAATEVISNFDISEDVLDFGSLPAALVSITESDEDLVIEVLGNGGHTYVLENIQAEDLSLANLESPDWNESVLDQVVDQLEALGNDNLA</sequence>
<evidence type="ECO:0000256" key="1">
    <source>
        <dbReference type="SAM" id="MobiDB-lite"/>
    </source>
</evidence>
<dbReference type="AlphaFoldDB" id="A0AAE3D0K9"/>
<dbReference type="RefSeq" id="WP_220228498.1">
    <property type="nucleotide sequence ID" value="NZ_JAICBX010000002.1"/>
</dbReference>
<feature type="compositionally biased region" description="Acidic residues" evidence="1">
    <location>
        <begin position="494"/>
        <end position="533"/>
    </location>
</feature>
<reference evidence="2" key="1">
    <citation type="submission" date="2021-08" db="EMBL/GenBank/DDBJ databases">
        <title>Hoeflea bacterium WL0058 sp. nov., isolated from the sediment.</title>
        <authorList>
            <person name="Wang L."/>
            <person name="Zhang D."/>
        </authorList>
    </citation>
    <scope>NUCLEOTIDE SEQUENCE</scope>
    <source>
        <strain evidence="2">WL0058</strain>
    </source>
</reference>
<organism evidence="2 3">
    <name type="scientific">Flavimaribacter sediminis</name>
    <dbReference type="NCBI Taxonomy" id="2865987"/>
    <lineage>
        <taxon>Bacteria</taxon>
        <taxon>Pseudomonadati</taxon>
        <taxon>Pseudomonadota</taxon>
        <taxon>Alphaproteobacteria</taxon>
        <taxon>Hyphomicrobiales</taxon>
        <taxon>Rhizobiaceae</taxon>
        <taxon>Flavimaribacter</taxon>
    </lineage>
</organism>
<feature type="region of interest" description="Disordered" evidence="1">
    <location>
        <begin position="490"/>
        <end position="533"/>
    </location>
</feature>
<dbReference type="Proteomes" id="UP001196509">
    <property type="component" value="Unassembled WGS sequence"/>
</dbReference>
<keyword evidence="3" id="KW-1185">Reference proteome</keyword>
<comment type="caution">
    <text evidence="2">The sequence shown here is derived from an EMBL/GenBank/DDBJ whole genome shotgun (WGS) entry which is preliminary data.</text>
</comment>
<accession>A0AAE3D0K9</accession>
<dbReference type="EMBL" id="JAICBX010000002">
    <property type="protein sequence ID" value="MBW8637824.1"/>
    <property type="molecule type" value="Genomic_DNA"/>
</dbReference>
<feature type="compositionally biased region" description="Acidic residues" evidence="1">
    <location>
        <begin position="342"/>
        <end position="378"/>
    </location>
</feature>
<proteinExistence type="predicted"/>
<feature type="region of interest" description="Disordered" evidence="1">
    <location>
        <begin position="342"/>
        <end position="401"/>
    </location>
</feature>
<name>A0AAE3D0K9_9HYPH</name>
<evidence type="ECO:0000313" key="3">
    <source>
        <dbReference type="Proteomes" id="UP001196509"/>
    </source>
</evidence>
<protein>
    <submittedName>
        <fullName evidence="2">Uncharacterized protein</fullName>
    </submittedName>
</protein>
<evidence type="ECO:0000313" key="2">
    <source>
        <dbReference type="EMBL" id="MBW8637824.1"/>
    </source>
</evidence>
<gene>
    <name evidence="2" type="ORF">K1W69_11550</name>
</gene>